<dbReference type="Proteomes" id="UP000829107">
    <property type="component" value="Segment"/>
</dbReference>
<sequence length="30" mass="3553">MLQTVWTRTARRNRSVHVVREDSEHCLGSK</sequence>
<evidence type="ECO:0000313" key="1">
    <source>
        <dbReference type="EMBL" id="UNA05742.1"/>
    </source>
</evidence>
<gene>
    <name evidence="1" type="ORF">vBYenM4218_028</name>
</gene>
<protein>
    <submittedName>
        <fullName evidence="1">Uncharacterized protein</fullName>
    </submittedName>
</protein>
<keyword evidence="2" id="KW-1185">Reference proteome</keyword>
<proteinExistence type="predicted"/>
<reference evidence="1" key="1">
    <citation type="submission" date="2021-12" db="EMBL/GenBank/DDBJ databases">
        <title>Genomes of temperate Yersinia enterocolitica phages.</title>
        <authorList>
            <person name="Hammerl J.A."/>
            <person name="Hertwig S."/>
        </authorList>
    </citation>
    <scope>NUCLEOTIDE SEQUENCE</scope>
</reference>
<dbReference type="EMBL" id="OM046624">
    <property type="protein sequence ID" value="UNA05742.1"/>
    <property type="molecule type" value="Genomic_DNA"/>
</dbReference>
<accession>A0AAE9FQ36</accession>
<name>A0AAE9FQ36_9CAUD</name>
<organism evidence="1 2">
    <name type="scientific">Yersinia phage vB_YenM_42.18</name>
    <dbReference type="NCBI Taxonomy" id="2918926"/>
    <lineage>
        <taxon>Viruses</taxon>
        <taxon>Duplodnaviria</taxon>
        <taxon>Heunggongvirae</taxon>
        <taxon>Uroviricota</taxon>
        <taxon>Caudoviricetes</taxon>
        <taxon>Peduoviridae</taxon>
        <taxon>Firavirus</taxon>
        <taxon>Firavirus YenM4218</taxon>
    </lineage>
</organism>
<evidence type="ECO:0000313" key="2">
    <source>
        <dbReference type="Proteomes" id="UP000829107"/>
    </source>
</evidence>